<feature type="compositionally biased region" description="Basic residues" evidence="1">
    <location>
        <begin position="1"/>
        <end position="11"/>
    </location>
</feature>
<organism evidence="2 3">
    <name type="scientific">Polyplosphaeria fusca</name>
    <dbReference type="NCBI Taxonomy" id="682080"/>
    <lineage>
        <taxon>Eukaryota</taxon>
        <taxon>Fungi</taxon>
        <taxon>Dikarya</taxon>
        <taxon>Ascomycota</taxon>
        <taxon>Pezizomycotina</taxon>
        <taxon>Dothideomycetes</taxon>
        <taxon>Pleosporomycetidae</taxon>
        <taxon>Pleosporales</taxon>
        <taxon>Tetraplosphaeriaceae</taxon>
        <taxon>Polyplosphaeria</taxon>
    </lineage>
</organism>
<dbReference type="Proteomes" id="UP000799444">
    <property type="component" value="Unassembled WGS sequence"/>
</dbReference>
<proteinExistence type="predicted"/>
<comment type="caution">
    <text evidence="2">The sequence shown here is derived from an EMBL/GenBank/DDBJ whole genome shotgun (WGS) entry which is preliminary data.</text>
</comment>
<protein>
    <submittedName>
        <fullName evidence="2">Uncharacterized protein</fullName>
    </submittedName>
</protein>
<evidence type="ECO:0000256" key="1">
    <source>
        <dbReference type="SAM" id="MobiDB-lite"/>
    </source>
</evidence>
<feature type="region of interest" description="Disordered" evidence="1">
    <location>
        <begin position="60"/>
        <end position="85"/>
    </location>
</feature>
<name>A0A9P4QSI0_9PLEO</name>
<dbReference type="EMBL" id="ML996227">
    <property type="protein sequence ID" value="KAF2730057.1"/>
    <property type="molecule type" value="Genomic_DNA"/>
</dbReference>
<dbReference type="AlphaFoldDB" id="A0A9P4QSI0"/>
<evidence type="ECO:0000313" key="2">
    <source>
        <dbReference type="EMBL" id="KAF2730057.1"/>
    </source>
</evidence>
<sequence length="166" mass="18511">MPKVRSKRAKAARATPYEPPDTQSSVILLPDSQPATQGSTVAFDRDCAIDEAQSSVLSTLDSDELTIPSSHQSSDRASREAQVGDLTIQSNVDEDYRWVRWADLPGYTSLPRGQQKAWWWQLGAGVQLATSTGLRRLIDVIRGTSSVMEHLKYRHAVSYALTWETY</sequence>
<accession>A0A9P4QSI0</accession>
<gene>
    <name evidence="2" type="ORF">EJ04DRAFT_527293</name>
</gene>
<evidence type="ECO:0000313" key="3">
    <source>
        <dbReference type="Proteomes" id="UP000799444"/>
    </source>
</evidence>
<reference evidence="2" key="1">
    <citation type="journal article" date="2020" name="Stud. Mycol.">
        <title>101 Dothideomycetes genomes: a test case for predicting lifestyles and emergence of pathogens.</title>
        <authorList>
            <person name="Haridas S."/>
            <person name="Albert R."/>
            <person name="Binder M."/>
            <person name="Bloem J."/>
            <person name="Labutti K."/>
            <person name="Salamov A."/>
            <person name="Andreopoulos B."/>
            <person name="Baker S."/>
            <person name="Barry K."/>
            <person name="Bills G."/>
            <person name="Bluhm B."/>
            <person name="Cannon C."/>
            <person name="Castanera R."/>
            <person name="Culley D."/>
            <person name="Daum C."/>
            <person name="Ezra D."/>
            <person name="Gonzalez J."/>
            <person name="Henrissat B."/>
            <person name="Kuo A."/>
            <person name="Liang C."/>
            <person name="Lipzen A."/>
            <person name="Lutzoni F."/>
            <person name="Magnuson J."/>
            <person name="Mondo S."/>
            <person name="Nolan M."/>
            <person name="Ohm R."/>
            <person name="Pangilinan J."/>
            <person name="Park H.-J."/>
            <person name="Ramirez L."/>
            <person name="Alfaro M."/>
            <person name="Sun H."/>
            <person name="Tritt A."/>
            <person name="Yoshinaga Y."/>
            <person name="Zwiers L.-H."/>
            <person name="Turgeon B."/>
            <person name="Goodwin S."/>
            <person name="Spatafora J."/>
            <person name="Crous P."/>
            <person name="Grigoriev I."/>
        </authorList>
    </citation>
    <scope>NUCLEOTIDE SEQUENCE</scope>
    <source>
        <strain evidence="2">CBS 125425</strain>
    </source>
</reference>
<feature type="region of interest" description="Disordered" evidence="1">
    <location>
        <begin position="1"/>
        <end position="38"/>
    </location>
</feature>
<keyword evidence="3" id="KW-1185">Reference proteome</keyword>